<dbReference type="EMBL" id="HBUE01206811">
    <property type="protein sequence ID" value="CAG6532399.1"/>
    <property type="molecule type" value="Transcribed_RNA"/>
</dbReference>
<organism evidence="1">
    <name type="scientific">Culex pipiens</name>
    <name type="common">House mosquito</name>
    <dbReference type="NCBI Taxonomy" id="7175"/>
    <lineage>
        <taxon>Eukaryota</taxon>
        <taxon>Metazoa</taxon>
        <taxon>Ecdysozoa</taxon>
        <taxon>Arthropoda</taxon>
        <taxon>Hexapoda</taxon>
        <taxon>Insecta</taxon>
        <taxon>Pterygota</taxon>
        <taxon>Neoptera</taxon>
        <taxon>Endopterygota</taxon>
        <taxon>Diptera</taxon>
        <taxon>Nematocera</taxon>
        <taxon>Culicoidea</taxon>
        <taxon>Culicidae</taxon>
        <taxon>Culicinae</taxon>
        <taxon>Culicini</taxon>
        <taxon>Culex</taxon>
        <taxon>Culex</taxon>
    </lineage>
</organism>
<reference evidence="1" key="1">
    <citation type="submission" date="2021-05" db="EMBL/GenBank/DDBJ databases">
        <authorList>
            <person name="Alioto T."/>
            <person name="Alioto T."/>
            <person name="Gomez Garrido J."/>
        </authorList>
    </citation>
    <scope>NUCLEOTIDE SEQUENCE</scope>
</reference>
<dbReference type="EMBL" id="HBUE01313117">
    <property type="protein sequence ID" value="CAG6584271.1"/>
    <property type="molecule type" value="Transcribed_RNA"/>
</dbReference>
<dbReference type="EMBL" id="HBUE01206809">
    <property type="protein sequence ID" value="CAG6532396.1"/>
    <property type="molecule type" value="Transcribed_RNA"/>
</dbReference>
<accession>A0A8D8HDH3</accession>
<dbReference type="AlphaFoldDB" id="A0A8D8HDH3"/>
<proteinExistence type="predicted"/>
<name>A0A8D8HDH3_CULPI</name>
<dbReference type="EMBL" id="HBUE01313115">
    <property type="protein sequence ID" value="CAG6584268.1"/>
    <property type="molecule type" value="Transcribed_RNA"/>
</dbReference>
<protein>
    <submittedName>
        <fullName evidence="1">(northern house mosquito) hypothetical protein</fullName>
    </submittedName>
</protein>
<sequence>MPSARWTTRRRCRFRSPPARDCPRFGTWRSLPRAAAISTAARTSTIRSWIRTCQHRWGEFRRRCRWTPDRHCHRTSFPGPRSGYERQTGERVRFVGELSRKERVCLLFVECVVTHTLIYCALEGNLKSPRQMLQLQIV</sequence>
<evidence type="ECO:0000313" key="1">
    <source>
        <dbReference type="EMBL" id="CAG6532396.1"/>
    </source>
</evidence>